<dbReference type="GO" id="GO:0005680">
    <property type="term" value="C:anaphase-promoting complex"/>
    <property type="evidence" value="ECO:0007669"/>
    <property type="project" value="TreeGrafter"/>
</dbReference>
<dbReference type="GO" id="GO:0005737">
    <property type="term" value="C:cytoplasm"/>
    <property type="evidence" value="ECO:0007669"/>
    <property type="project" value="TreeGrafter"/>
</dbReference>
<dbReference type="GO" id="GO:0051301">
    <property type="term" value="P:cell division"/>
    <property type="evidence" value="ECO:0007669"/>
    <property type="project" value="TreeGrafter"/>
</dbReference>
<feature type="compositionally biased region" description="Gly residues" evidence="4">
    <location>
        <begin position="179"/>
        <end position="200"/>
    </location>
</feature>
<dbReference type="SMART" id="SM00028">
    <property type="entry name" value="TPR"/>
    <property type="match status" value="7"/>
</dbReference>
<evidence type="ECO:0000256" key="1">
    <source>
        <dbReference type="ARBA" id="ARBA00022803"/>
    </source>
</evidence>
<dbReference type="PROSITE" id="PS50005">
    <property type="entry name" value="TPR"/>
    <property type="match status" value="4"/>
</dbReference>
<evidence type="ECO:0000256" key="3">
    <source>
        <dbReference type="PROSITE-ProRule" id="PRU00339"/>
    </source>
</evidence>
<comment type="caution">
    <text evidence="5">The sequence shown here is derived from an EMBL/GenBank/DDBJ whole genome shotgun (WGS) entry which is preliminary data.</text>
</comment>
<feature type="repeat" description="TPR" evidence="3">
    <location>
        <begin position="556"/>
        <end position="589"/>
    </location>
</feature>
<dbReference type="GO" id="GO:0007091">
    <property type="term" value="P:metaphase/anaphase transition of mitotic cell cycle"/>
    <property type="evidence" value="ECO:0007669"/>
    <property type="project" value="TreeGrafter"/>
</dbReference>
<dbReference type="PANTHER" id="PTHR12558">
    <property type="entry name" value="CELL DIVISION CYCLE 16,23,27"/>
    <property type="match status" value="1"/>
</dbReference>
<keyword evidence="6" id="KW-1185">Reference proteome</keyword>
<dbReference type="EMBL" id="BRXW01000440">
    <property type="protein sequence ID" value="GMH55042.1"/>
    <property type="molecule type" value="Genomic_DNA"/>
</dbReference>
<accession>A0A9W6ZPI6</accession>
<gene>
    <name evidence="5" type="ORF">TrLO_g10026</name>
</gene>
<feature type="repeat" description="TPR" evidence="3">
    <location>
        <begin position="488"/>
        <end position="521"/>
    </location>
</feature>
<dbReference type="AlphaFoldDB" id="A0A9W6ZPI6"/>
<dbReference type="PANTHER" id="PTHR12558:SF13">
    <property type="entry name" value="CELL DIVISION CYCLE PROTEIN 27 HOMOLOG"/>
    <property type="match status" value="1"/>
</dbReference>
<dbReference type="Pfam" id="PF00515">
    <property type="entry name" value="TPR_1"/>
    <property type="match status" value="2"/>
</dbReference>
<evidence type="ECO:0000313" key="6">
    <source>
        <dbReference type="Proteomes" id="UP001165122"/>
    </source>
</evidence>
<dbReference type="Proteomes" id="UP001165122">
    <property type="component" value="Unassembled WGS sequence"/>
</dbReference>
<proteinExistence type="inferred from homology"/>
<feature type="compositionally biased region" description="Low complexity" evidence="4">
    <location>
        <begin position="242"/>
        <end position="262"/>
    </location>
</feature>
<dbReference type="InterPro" id="IPR019734">
    <property type="entry name" value="TPR_rpt"/>
</dbReference>
<reference evidence="6" key="1">
    <citation type="journal article" date="2023" name="Commun. Biol.">
        <title>Genome analysis of Parmales, the sister group of diatoms, reveals the evolutionary specialization of diatoms from phago-mixotrophs to photoautotrophs.</title>
        <authorList>
            <person name="Ban H."/>
            <person name="Sato S."/>
            <person name="Yoshikawa S."/>
            <person name="Yamada K."/>
            <person name="Nakamura Y."/>
            <person name="Ichinomiya M."/>
            <person name="Sato N."/>
            <person name="Blanc-Mathieu R."/>
            <person name="Endo H."/>
            <person name="Kuwata A."/>
            <person name="Ogata H."/>
        </authorList>
    </citation>
    <scope>NUCLEOTIDE SEQUENCE [LARGE SCALE GENOMIC DNA]</scope>
    <source>
        <strain evidence="6">NIES 3700</strain>
    </source>
</reference>
<feature type="compositionally biased region" description="Pro residues" evidence="4">
    <location>
        <begin position="231"/>
        <end position="241"/>
    </location>
</feature>
<dbReference type="PROSITE" id="PS50293">
    <property type="entry name" value="TPR_REGION"/>
    <property type="match status" value="2"/>
</dbReference>
<dbReference type="SUPFAM" id="SSF48452">
    <property type="entry name" value="TPR-like"/>
    <property type="match status" value="1"/>
</dbReference>
<dbReference type="GO" id="GO:0031145">
    <property type="term" value="P:anaphase-promoting complex-dependent catabolic process"/>
    <property type="evidence" value="ECO:0007669"/>
    <property type="project" value="TreeGrafter"/>
</dbReference>
<feature type="region of interest" description="Disordered" evidence="4">
    <location>
        <begin position="153"/>
        <end position="264"/>
    </location>
</feature>
<sequence length="612" mass="67952">MLLGEFHIAADMLKGLEGSEGKELLDVCYLRLGELGKIEEDELCIGLMKAKTNRGGESEFRKVLEKDGWCWTAIEGLSKMGGNSRISETNITPKINELMHGIKYKPTPEYGNSNMQGTPYSSGSPFQGNFGTPNLTPINPQKVGRTVGKTMSRINFRDTGRSGFSEESSVRGGRLSFGMSGGGGRLSFGKSGGGDDGGMLGDLSKVSGLGHDDADSVKTPKFRSTLNLPSATPPPLPPNPHPSNTHTNQQTSTPQPQTSYTPLIPLNSFTDLTPSDGTSALTSFLRTYTLALNAYHNYSLPLSQQLYNSLPPHLLNSAYVQKQLGLIHFELSNYSLSKLHLEASHNLSPNDVRGLEVLSTVYWHLKQDVELSYLARRVSERSPNKAESWIVVGNCFSLQKEHDLALKFFQRALTISPNFTYAHTLSGHEYVSNEDFTSAITCFRLALSTDQRHYNAWYGLGAIYYRQEKWELAGRHFERAIEVNPGSSILYCHLGMVRQAEKRYFEALEVLEKAFELEPSNPQARYQLATVLISLERYPEALKSLYLVRDSAPREASVYFLIGNVHKKLGENDKAMVNFVMALDLDPKDNNLIKAAIDRLDEPDVEEDASGF</sequence>
<evidence type="ECO:0000313" key="5">
    <source>
        <dbReference type="EMBL" id="GMH55042.1"/>
    </source>
</evidence>
<evidence type="ECO:0000256" key="4">
    <source>
        <dbReference type="SAM" id="MobiDB-lite"/>
    </source>
</evidence>
<evidence type="ECO:0000256" key="2">
    <source>
        <dbReference type="ARBA" id="ARBA00038210"/>
    </source>
</evidence>
<protein>
    <submittedName>
        <fullName evidence="5">Uncharacterized protein</fullName>
    </submittedName>
</protein>
<comment type="similarity">
    <text evidence="2">Belongs to the APC3/CDC27 family.</text>
</comment>
<feature type="repeat" description="TPR" evidence="3">
    <location>
        <begin position="386"/>
        <end position="419"/>
    </location>
</feature>
<dbReference type="Gene3D" id="1.25.40.10">
    <property type="entry name" value="Tetratricopeptide repeat domain"/>
    <property type="match status" value="3"/>
</dbReference>
<name>A0A9W6ZPI6_9STRA</name>
<organism evidence="5 6">
    <name type="scientific">Triparma laevis f. longispina</name>
    <dbReference type="NCBI Taxonomy" id="1714387"/>
    <lineage>
        <taxon>Eukaryota</taxon>
        <taxon>Sar</taxon>
        <taxon>Stramenopiles</taxon>
        <taxon>Ochrophyta</taxon>
        <taxon>Bolidophyceae</taxon>
        <taxon>Parmales</taxon>
        <taxon>Triparmaceae</taxon>
        <taxon>Triparma</taxon>
    </lineage>
</organism>
<dbReference type="GO" id="GO:0016567">
    <property type="term" value="P:protein ubiquitination"/>
    <property type="evidence" value="ECO:0007669"/>
    <property type="project" value="TreeGrafter"/>
</dbReference>
<dbReference type="Pfam" id="PF13181">
    <property type="entry name" value="TPR_8"/>
    <property type="match status" value="2"/>
</dbReference>
<feature type="repeat" description="TPR" evidence="3">
    <location>
        <begin position="454"/>
        <end position="487"/>
    </location>
</feature>
<dbReference type="OrthoDB" id="329563at2759"/>
<dbReference type="InterPro" id="IPR011990">
    <property type="entry name" value="TPR-like_helical_dom_sf"/>
</dbReference>
<dbReference type="Pfam" id="PF14559">
    <property type="entry name" value="TPR_19"/>
    <property type="match status" value="1"/>
</dbReference>
<keyword evidence="1 3" id="KW-0802">TPR repeat</keyword>